<dbReference type="RefSeq" id="WP_102918368.1">
    <property type="nucleotide sequence ID" value="NZ_JACHJF010000040.1"/>
</dbReference>
<accession>A0A2N8NXU2</accession>
<dbReference type="EMBL" id="JACHJF010000040">
    <property type="protein sequence ID" value="MBB5123042.1"/>
    <property type="molecule type" value="Genomic_DNA"/>
</dbReference>
<dbReference type="Proteomes" id="UP000528608">
    <property type="component" value="Unassembled WGS sequence"/>
</dbReference>
<gene>
    <name evidence="4" type="ORF">AF335_12140</name>
    <name evidence="3" type="ORF">FHS36_006519</name>
</gene>
<keyword evidence="2" id="KW-0812">Transmembrane</keyword>
<evidence type="ECO:0000313" key="4">
    <source>
        <dbReference type="EMBL" id="PNE33589.1"/>
    </source>
</evidence>
<sequence length="184" mass="20025">MADNPEDTATPENTAPPEDTALPAHPQTGFPPPVVPPRSRTRKWVTRGIVTVVVLAPLVYIGLVVRSVVTGEIFEPHGTGCGKAVSFAGGRMPEGATDRKCVDDGGWLNQGYTVEFRMPREDVAARLREAFPRTRQVSGFSSADLEFTNSQETDRPAGEASHVELEVTYEDEDTASVRLRAFDV</sequence>
<proteinExistence type="predicted"/>
<organism evidence="4 5">
    <name type="scientific">Streptomyces eurocidicus</name>
    <name type="common">Streptoverticillium eurocidicus</name>
    <dbReference type="NCBI Taxonomy" id="66423"/>
    <lineage>
        <taxon>Bacteria</taxon>
        <taxon>Bacillati</taxon>
        <taxon>Actinomycetota</taxon>
        <taxon>Actinomycetes</taxon>
        <taxon>Kitasatosporales</taxon>
        <taxon>Streptomycetaceae</taxon>
        <taxon>Streptomyces</taxon>
    </lineage>
</organism>
<reference evidence="5" key="1">
    <citation type="submission" date="2015-07" db="EMBL/GenBank/DDBJ databases">
        <authorList>
            <person name="Graham D.E."/>
            <person name="Giannone R.J."/>
            <person name="Gulvik C.A."/>
            <person name="Hettich R.L."/>
            <person name="Klingeman D.M."/>
            <person name="Mahan K.M."/>
            <person name="Parry R.J."/>
            <person name="Spain J.C."/>
        </authorList>
    </citation>
    <scope>NUCLEOTIDE SEQUENCE [LARGE SCALE GENOMIC DNA]</scope>
    <source>
        <strain evidence="5">ATCC 27428</strain>
    </source>
</reference>
<evidence type="ECO:0000313" key="3">
    <source>
        <dbReference type="EMBL" id="MBB5123042.1"/>
    </source>
</evidence>
<keyword evidence="2" id="KW-1133">Transmembrane helix</keyword>
<dbReference type="EMBL" id="LGUI01000003">
    <property type="protein sequence ID" value="PNE33589.1"/>
    <property type="molecule type" value="Genomic_DNA"/>
</dbReference>
<name>A0A2N8NXU2_STREU</name>
<keyword evidence="5" id="KW-1185">Reference proteome</keyword>
<keyword evidence="2" id="KW-0472">Membrane</keyword>
<evidence type="ECO:0000313" key="5">
    <source>
        <dbReference type="Proteomes" id="UP000235945"/>
    </source>
</evidence>
<dbReference type="OrthoDB" id="4221180at2"/>
<reference evidence="3 6" key="3">
    <citation type="submission" date="2020-08" db="EMBL/GenBank/DDBJ databases">
        <title>Genomic Encyclopedia of Type Strains, Phase III (KMG-III): the genomes of soil and plant-associated and newly described type strains.</title>
        <authorList>
            <person name="Whitman W."/>
        </authorList>
    </citation>
    <scope>NUCLEOTIDE SEQUENCE [LARGE SCALE GENOMIC DNA]</scope>
    <source>
        <strain evidence="3 6">CECT 3259</strain>
    </source>
</reference>
<evidence type="ECO:0000256" key="2">
    <source>
        <dbReference type="SAM" id="Phobius"/>
    </source>
</evidence>
<protein>
    <submittedName>
        <fullName evidence="4">Uncharacterized protein</fullName>
    </submittedName>
</protein>
<evidence type="ECO:0000256" key="1">
    <source>
        <dbReference type="SAM" id="MobiDB-lite"/>
    </source>
</evidence>
<dbReference type="Proteomes" id="UP000235945">
    <property type="component" value="Unassembled WGS sequence"/>
</dbReference>
<reference evidence="4" key="2">
    <citation type="submission" date="2015-07" db="EMBL/GenBank/DDBJ databases">
        <authorList>
            <person name="Noorani M."/>
        </authorList>
    </citation>
    <scope>NUCLEOTIDE SEQUENCE [LARGE SCALE GENOMIC DNA]</scope>
    <source>
        <strain evidence="4">ATCC 27428</strain>
    </source>
</reference>
<evidence type="ECO:0000313" key="6">
    <source>
        <dbReference type="Proteomes" id="UP000528608"/>
    </source>
</evidence>
<feature type="region of interest" description="Disordered" evidence="1">
    <location>
        <begin position="1"/>
        <end position="39"/>
    </location>
</feature>
<feature type="transmembrane region" description="Helical" evidence="2">
    <location>
        <begin position="48"/>
        <end position="69"/>
    </location>
</feature>
<comment type="caution">
    <text evidence="4">The sequence shown here is derived from an EMBL/GenBank/DDBJ whole genome shotgun (WGS) entry which is preliminary data.</text>
</comment>
<dbReference type="AlphaFoldDB" id="A0A2N8NXU2"/>